<evidence type="ECO:0000313" key="2">
    <source>
        <dbReference type="EMBL" id="MFC4873568.1"/>
    </source>
</evidence>
<organism evidence="2 3">
    <name type="scientific">Negadavirga shengliensis</name>
    <dbReference type="NCBI Taxonomy" id="1389218"/>
    <lineage>
        <taxon>Bacteria</taxon>
        <taxon>Pseudomonadati</taxon>
        <taxon>Bacteroidota</taxon>
        <taxon>Cytophagia</taxon>
        <taxon>Cytophagales</taxon>
        <taxon>Cyclobacteriaceae</taxon>
        <taxon>Negadavirga</taxon>
    </lineage>
</organism>
<dbReference type="RefSeq" id="WP_377066551.1">
    <property type="nucleotide sequence ID" value="NZ_JBHSJJ010000011.1"/>
</dbReference>
<gene>
    <name evidence="2" type="ORF">ACFPFU_17835</name>
</gene>
<evidence type="ECO:0000313" key="3">
    <source>
        <dbReference type="Proteomes" id="UP001595818"/>
    </source>
</evidence>
<comment type="caution">
    <text evidence="2">The sequence shown here is derived from an EMBL/GenBank/DDBJ whole genome shotgun (WGS) entry which is preliminary data.</text>
</comment>
<dbReference type="EMBL" id="JBHSJJ010000011">
    <property type="protein sequence ID" value="MFC4873568.1"/>
    <property type="molecule type" value="Genomic_DNA"/>
</dbReference>
<sequence>MMRVADFAENCLAYEQYAFTWDELKAAIPKTDIALRHELVRLSGKKRILTLRQGFYLILPPRYKAFGKLPLELYIEKLFKFLDKPYYIAFFSAAAFHGASHQQVQQSYLMTTLPNLRNIKKGNIYLSISATSKWPDKNIQQRKSDAGIFNISSPALTAIDLIHYQSKMGGLNRIMTNLEELIESVTPEDIKDLLQWYPHISSIQRLGFLFQELQFDRVLLDPLEEYFNSKKYFPVLLCPDKDKKPGRVDNMWKVDRNIELESDL</sequence>
<dbReference type="Pfam" id="PF09407">
    <property type="entry name" value="AbiEi_1"/>
    <property type="match status" value="1"/>
</dbReference>
<name>A0ABV9T4M7_9BACT</name>
<keyword evidence="3" id="KW-1185">Reference proteome</keyword>
<dbReference type="InterPro" id="IPR018547">
    <property type="entry name" value="AbiEi_C"/>
</dbReference>
<feature type="domain" description="AbiEi antitoxin C-terminal" evidence="1">
    <location>
        <begin position="70"/>
        <end position="211"/>
    </location>
</feature>
<proteinExistence type="predicted"/>
<dbReference type="Proteomes" id="UP001595818">
    <property type="component" value="Unassembled WGS sequence"/>
</dbReference>
<evidence type="ECO:0000259" key="1">
    <source>
        <dbReference type="Pfam" id="PF09407"/>
    </source>
</evidence>
<protein>
    <submittedName>
        <fullName evidence="2">Type IV toxin-antitoxin system AbiEi family antitoxin</fullName>
    </submittedName>
</protein>
<reference evidence="3" key="1">
    <citation type="journal article" date="2019" name="Int. J. Syst. Evol. Microbiol.">
        <title>The Global Catalogue of Microorganisms (GCM) 10K type strain sequencing project: providing services to taxonomists for standard genome sequencing and annotation.</title>
        <authorList>
            <consortium name="The Broad Institute Genomics Platform"/>
            <consortium name="The Broad Institute Genome Sequencing Center for Infectious Disease"/>
            <person name="Wu L."/>
            <person name="Ma J."/>
        </authorList>
    </citation>
    <scope>NUCLEOTIDE SEQUENCE [LARGE SCALE GENOMIC DNA]</scope>
    <source>
        <strain evidence="3">CGMCC 4.7466</strain>
    </source>
</reference>
<accession>A0ABV9T4M7</accession>